<name>A0A2J6T6P1_9HELO</name>
<dbReference type="STRING" id="1095630.A0A2J6T6P1"/>
<dbReference type="CDD" id="cd04301">
    <property type="entry name" value="NAT_SF"/>
    <property type="match status" value="1"/>
</dbReference>
<evidence type="ECO:0000313" key="3">
    <source>
        <dbReference type="Proteomes" id="UP000235371"/>
    </source>
</evidence>
<dbReference type="Pfam" id="PF00583">
    <property type="entry name" value="Acetyltransf_1"/>
    <property type="match status" value="1"/>
</dbReference>
<dbReference type="RefSeq" id="XP_024735527.1">
    <property type="nucleotide sequence ID" value="XM_024883193.1"/>
</dbReference>
<keyword evidence="3" id="KW-1185">Reference proteome</keyword>
<dbReference type="AlphaFoldDB" id="A0A2J6T6P1"/>
<dbReference type="EMBL" id="KZ613817">
    <property type="protein sequence ID" value="PMD58623.1"/>
    <property type="molecule type" value="Genomic_DNA"/>
</dbReference>
<dbReference type="PANTHER" id="PTHR42791:SF2">
    <property type="entry name" value="N-ACETYLTRANSFERASE DOMAIN-CONTAINING PROTEIN"/>
    <property type="match status" value="1"/>
</dbReference>
<dbReference type="GO" id="GO:0016747">
    <property type="term" value="F:acyltransferase activity, transferring groups other than amino-acyl groups"/>
    <property type="evidence" value="ECO:0007669"/>
    <property type="project" value="InterPro"/>
</dbReference>
<evidence type="ECO:0000313" key="2">
    <source>
        <dbReference type="EMBL" id="PMD58623.1"/>
    </source>
</evidence>
<accession>A0A2J6T6P1</accession>
<dbReference type="SUPFAM" id="SSF55729">
    <property type="entry name" value="Acyl-CoA N-acyltransferases (Nat)"/>
    <property type="match status" value="1"/>
</dbReference>
<proteinExistence type="predicted"/>
<feature type="domain" description="N-acetyltransferase" evidence="1">
    <location>
        <begin position="149"/>
        <end position="207"/>
    </location>
</feature>
<dbReference type="OrthoDB" id="2744543at2759"/>
<protein>
    <recommendedName>
        <fullName evidence="1">N-acetyltransferase domain-containing protein</fullName>
    </recommendedName>
</protein>
<dbReference type="InterPro" id="IPR052523">
    <property type="entry name" value="Trichothecene_AcTrans"/>
</dbReference>
<dbReference type="Proteomes" id="UP000235371">
    <property type="component" value="Unassembled WGS sequence"/>
</dbReference>
<reference evidence="2 3" key="1">
    <citation type="submission" date="2016-04" db="EMBL/GenBank/DDBJ databases">
        <title>A degradative enzymes factory behind the ericoid mycorrhizal symbiosis.</title>
        <authorList>
            <consortium name="DOE Joint Genome Institute"/>
            <person name="Martino E."/>
            <person name="Morin E."/>
            <person name="Grelet G."/>
            <person name="Kuo A."/>
            <person name="Kohler A."/>
            <person name="Daghino S."/>
            <person name="Barry K."/>
            <person name="Choi C."/>
            <person name="Cichocki N."/>
            <person name="Clum A."/>
            <person name="Copeland A."/>
            <person name="Hainaut M."/>
            <person name="Haridas S."/>
            <person name="Labutti K."/>
            <person name="Lindquist E."/>
            <person name="Lipzen A."/>
            <person name="Khouja H.-R."/>
            <person name="Murat C."/>
            <person name="Ohm R."/>
            <person name="Olson A."/>
            <person name="Spatafora J."/>
            <person name="Veneault-Fourrey C."/>
            <person name="Henrissat B."/>
            <person name="Grigoriev I."/>
            <person name="Martin F."/>
            <person name="Perotto S."/>
        </authorList>
    </citation>
    <scope>NUCLEOTIDE SEQUENCE [LARGE SCALE GENOMIC DNA]</scope>
    <source>
        <strain evidence="2 3">E</strain>
    </source>
</reference>
<dbReference type="InterPro" id="IPR016181">
    <property type="entry name" value="Acyl_CoA_acyltransferase"/>
</dbReference>
<gene>
    <name evidence="2" type="ORF">K444DRAFT_630338</name>
</gene>
<dbReference type="PANTHER" id="PTHR42791">
    <property type="entry name" value="GNAT FAMILY ACETYLTRANSFERASE"/>
    <property type="match status" value="1"/>
</dbReference>
<dbReference type="Gene3D" id="3.40.630.30">
    <property type="match status" value="1"/>
</dbReference>
<organism evidence="2 3">
    <name type="scientific">Hyaloscypha bicolor E</name>
    <dbReference type="NCBI Taxonomy" id="1095630"/>
    <lineage>
        <taxon>Eukaryota</taxon>
        <taxon>Fungi</taxon>
        <taxon>Dikarya</taxon>
        <taxon>Ascomycota</taxon>
        <taxon>Pezizomycotina</taxon>
        <taxon>Leotiomycetes</taxon>
        <taxon>Helotiales</taxon>
        <taxon>Hyaloscyphaceae</taxon>
        <taxon>Hyaloscypha</taxon>
        <taxon>Hyaloscypha bicolor</taxon>
    </lineage>
</organism>
<dbReference type="GeneID" id="36591270"/>
<dbReference type="InParanoid" id="A0A2J6T6P1"/>
<evidence type="ECO:0000259" key="1">
    <source>
        <dbReference type="Pfam" id="PF00583"/>
    </source>
</evidence>
<sequence length="209" mass="23003">MVRTNKGPRYPPPPLFPAVKADIPAILAIWLAARAPDLLVQTVSRPDEQARLTLFLNERFSNPLASIIKAVDWKDPNRITAVGIWEKKNYSSPSPSGCLEASVSGTENGGGKCCGGFLISGNGNTKEGEKRTPIEDFIRDRQLAFNDTWPNGVKHIELVLLMTDPAFQRRGIGTALLKWGYALADAEQVPCFLCASPFGWPLYRALGWH</sequence>
<dbReference type="InterPro" id="IPR000182">
    <property type="entry name" value="GNAT_dom"/>
</dbReference>